<dbReference type="AlphaFoldDB" id="A0A653A170"/>
<name>A0A653A170_UNCDX</name>
<dbReference type="EMBL" id="UPXX01000009">
    <property type="protein sequence ID" value="VBB41791.1"/>
    <property type="molecule type" value="Genomic_DNA"/>
</dbReference>
<sequence length="63" mass="7016">MANLVLKGKIVEKFGSQVAFSRKLKVHDSLVSKVVRGWRGLSEKEQSRWAGLLGTDAKEIFGE</sequence>
<reference evidence="1" key="1">
    <citation type="submission" date="2018-07" db="EMBL/GenBank/DDBJ databases">
        <authorList>
            <consortium name="Genoscope - CEA"/>
            <person name="William W."/>
        </authorList>
    </citation>
    <scope>NUCLEOTIDE SEQUENCE</scope>
    <source>
        <strain evidence="1">IK1</strain>
    </source>
</reference>
<accession>A0A653A170</accession>
<gene>
    <name evidence="1" type="ORF">TRIP_B170093</name>
</gene>
<evidence type="ECO:0008006" key="2">
    <source>
        <dbReference type="Google" id="ProtNLM"/>
    </source>
</evidence>
<organism evidence="1">
    <name type="scientific">Uncultured Desulfatiglans sp</name>
    <dbReference type="NCBI Taxonomy" id="1748965"/>
    <lineage>
        <taxon>Bacteria</taxon>
        <taxon>Pseudomonadati</taxon>
        <taxon>Thermodesulfobacteriota</taxon>
        <taxon>Desulfobacteria</taxon>
        <taxon>Desulfatiglandales</taxon>
        <taxon>Desulfatiglandaceae</taxon>
        <taxon>Desulfatiglans</taxon>
        <taxon>environmental samples</taxon>
    </lineage>
</organism>
<evidence type="ECO:0000313" key="1">
    <source>
        <dbReference type="EMBL" id="VBB41791.1"/>
    </source>
</evidence>
<proteinExistence type="predicted"/>
<protein>
    <recommendedName>
        <fullName evidence="2">HTH cro/C1-type domain-containing protein</fullName>
    </recommendedName>
</protein>